<organism evidence="2 3">
    <name type="scientific">Phlyctema vagabunda</name>
    <dbReference type="NCBI Taxonomy" id="108571"/>
    <lineage>
        <taxon>Eukaryota</taxon>
        <taxon>Fungi</taxon>
        <taxon>Dikarya</taxon>
        <taxon>Ascomycota</taxon>
        <taxon>Pezizomycotina</taxon>
        <taxon>Leotiomycetes</taxon>
        <taxon>Helotiales</taxon>
        <taxon>Dermateaceae</taxon>
        <taxon>Phlyctema</taxon>
    </lineage>
</organism>
<protein>
    <submittedName>
        <fullName evidence="2">Phosphatidylethanolamine-binding protein</fullName>
    </submittedName>
</protein>
<sequence length="149" mass="15709">MSLSSHVQEVKTSLVSAGLATGSVALLPADLDLTTNLSVTFGDKSVGLGNLLRSSDCKTAPKISFSAEAGHESHAYTYTLFLVDPDAPTPDDPKFAYWRHWVVSGLEPSSTHTSSSSSSSQSALTEYLGPGPKDERVSPQAPVYPARIG</sequence>
<accession>A0ABR4P8C8</accession>
<dbReference type="PANTHER" id="PTHR11362:SF85">
    <property type="entry name" value="INHIBITOR (TFS1), PUTATIVE (AFU_ORTHOLOGUE AFUA_4G08120)-RELATED"/>
    <property type="match status" value="1"/>
</dbReference>
<dbReference type="Pfam" id="PF01161">
    <property type="entry name" value="PBP"/>
    <property type="match status" value="1"/>
</dbReference>
<dbReference type="PANTHER" id="PTHR11362">
    <property type="entry name" value="PHOSPHATIDYLETHANOLAMINE-BINDING PROTEIN"/>
    <property type="match status" value="1"/>
</dbReference>
<dbReference type="InterPro" id="IPR036610">
    <property type="entry name" value="PEBP-like_sf"/>
</dbReference>
<name>A0ABR4P8C8_9HELO</name>
<dbReference type="EMBL" id="JBFCZG010000007">
    <property type="protein sequence ID" value="KAL3419566.1"/>
    <property type="molecule type" value="Genomic_DNA"/>
</dbReference>
<feature type="region of interest" description="Disordered" evidence="1">
    <location>
        <begin position="107"/>
        <end position="149"/>
    </location>
</feature>
<dbReference type="Proteomes" id="UP001629113">
    <property type="component" value="Unassembled WGS sequence"/>
</dbReference>
<keyword evidence="3" id="KW-1185">Reference proteome</keyword>
<dbReference type="InterPro" id="IPR035810">
    <property type="entry name" value="PEBP_euk"/>
</dbReference>
<dbReference type="SUPFAM" id="SSF49777">
    <property type="entry name" value="PEBP-like"/>
    <property type="match status" value="1"/>
</dbReference>
<dbReference type="Gene3D" id="3.90.280.10">
    <property type="entry name" value="PEBP-like"/>
    <property type="match status" value="1"/>
</dbReference>
<comment type="caution">
    <text evidence="2">The sequence shown here is derived from an EMBL/GenBank/DDBJ whole genome shotgun (WGS) entry which is preliminary data.</text>
</comment>
<evidence type="ECO:0000313" key="2">
    <source>
        <dbReference type="EMBL" id="KAL3419566.1"/>
    </source>
</evidence>
<evidence type="ECO:0000313" key="3">
    <source>
        <dbReference type="Proteomes" id="UP001629113"/>
    </source>
</evidence>
<evidence type="ECO:0000256" key="1">
    <source>
        <dbReference type="SAM" id="MobiDB-lite"/>
    </source>
</evidence>
<reference evidence="2 3" key="1">
    <citation type="submission" date="2024-06" db="EMBL/GenBank/DDBJ databases">
        <title>Complete genome of Phlyctema vagabunda strain 19-DSS-EL-015.</title>
        <authorList>
            <person name="Fiorenzani C."/>
        </authorList>
    </citation>
    <scope>NUCLEOTIDE SEQUENCE [LARGE SCALE GENOMIC DNA]</scope>
    <source>
        <strain evidence="2 3">19-DSS-EL-015</strain>
    </source>
</reference>
<feature type="compositionally biased region" description="Low complexity" evidence="1">
    <location>
        <begin position="109"/>
        <end position="122"/>
    </location>
</feature>
<gene>
    <name evidence="2" type="ORF">PVAG01_08064</name>
</gene>
<proteinExistence type="predicted"/>
<dbReference type="InterPro" id="IPR008914">
    <property type="entry name" value="PEBP"/>
</dbReference>